<keyword evidence="1" id="KW-0812">Transmembrane</keyword>
<dbReference type="EMBL" id="MFJZ01000013">
    <property type="protein sequence ID" value="OGG30590.1"/>
    <property type="molecule type" value="Genomic_DNA"/>
</dbReference>
<evidence type="ECO:0008006" key="4">
    <source>
        <dbReference type="Google" id="ProtNLM"/>
    </source>
</evidence>
<keyword evidence="1" id="KW-0472">Membrane</keyword>
<evidence type="ECO:0000256" key="1">
    <source>
        <dbReference type="SAM" id="Phobius"/>
    </source>
</evidence>
<evidence type="ECO:0000313" key="3">
    <source>
        <dbReference type="Proteomes" id="UP000176409"/>
    </source>
</evidence>
<comment type="caution">
    <text evidence="2">The sequence shown here is derived from an EMBL/GenBank/DDBJ whole genome shotgun (WGS) entry which is preliminary data.</text>
</comment>
<organism evidence="2 3">
    <name type="scientific">Candidatus Gottesmanbacteria bacterium RIFCSPLOWO2_01_FULL_49_10</name>
    <dbReference type="NCBI Taxonomy" id="1798396"/>
    <lineage>
        <taxon>Bacteria</taxon>
        <taxon>Candidatus Gottesmaniibacteriota</taxon>
    </lineage>
</organism>
<accession>A0A1F6B0Z6</accession>
<keyword evidence="1" id="KW-1133">Transmembrane helix</keyword>
<dbReference type="Proteomes" id="UP000176409">
    <property type="component" value="Unassembled WGS sequence"/>
</dbReference>
<dbReference type="STRING" id="1798396.A2973_01125"/>
<dbReference type="Pfam" id="PF04977">
    <property type="entry name" value="DivIC"/>
    <property type="match status" value="1"/>
</dbReference>
<evidence type="ECO:0000313" key="2">
    <source>
        <dbReference type="EMBL" id="OGG30590.1"/>
    </source>
</evidence>
<dbReference type="InterPro" id="IPR007060">
    <property type="entry name" value="FtsL/DivIC"/>
</dbReference>
<name>A0A1F6B0Z6_9BACT</name>
<proteinExistence type="predicted"/>
<dbReference type="AlphaFoldDB" id="A0A1F6B0Z6"/>
<gene>
    <name evidence="2" type="ORF">A2973_01125</name>
</gene>
<reference evidence="2 3" key="1">
    <citation type="journal article" date="2016" name="Nat. Commun.">
        <title>Thousands of microbial genomes shed light on interconnected biogeochemical processes in an aquifer system.</title>
        <authorList>
            <person name="Anantharaman K."/>
            <person name="Brown C.T."/>
            <person name="Hug L.A."/>
            <person name="Sharon I."/>
            <person name="Castelle C.J."/>
            <person name="Probst A.J."/>
            <person name="Thomas B.C."/>
            <person name="Singh A."/>
            <person name="Wilkins M.J."/>
            <person name="Karaoz U."/>
            <person name="Brodie E.L."/>
            <person name="Williams K.H."/>
            <person name="Hubbard S.S."/>
            <person name="Banfield J.F."/>
        </authorList>
    </citation>
    <scope>NUCLEOTIDE SEQUENCE [LARGE SCALE GENOMIC DNA]</scope>
</reference>
<sequence length="119" mass="13821">MQVFRSTLFRFGVILVSLTTIVTVAFSLVDLWRRKDTVHSRKDVLSGLEAENIRLKKQLEEAQSPDFVERQARDKLGFAREGETVVLLPKPTIATESEIGEEKEETPLPSWKKWWKLFF</sequence>
<feature type="transmembrane region" description="Helical" evidence="1">
    <location>
        <begin position="12"/>
        <end position="32"/>
    </location>
</feature>
<protein>
    <recommendedName>
        <fullName evidence="4">Cell division protein FtsL</fullName>
    </recommendedName>
</protein>